<dbReference type="PANTHER" id="PTHR33608:SF14">
    <property type="entry name" value="POSSIBLE CONSERVED SECRETED PROTEIN"/>
    <property type="match status" value="1"/>
</dbReference>
<sequence length="440" mass="47750">MTEPLLEPPAEERVRRRPDPRLPAYLLAGFGTLVLAVAIGNSGLAALGAPFVVLATWGLVRREPGRPRARIRIDATQVVEGDEITGEVTLDWDGVAEVDAVLTAWRGVVPIDPHPVPGWSPAARRGPVRLPLRLSAESWGHHELGHLWVRMRAPSGLIEQEVKVAVAPTVKVLPSPLKLDRLLTPREPRAVAGRHLSRSRGPGTDFADLRPYQPGDRLRDISWATSARLGEPWVTVHHPERTGTVVVLLDTFFGDDHETAEALARAARAAWALASAHLSAQDRVGLLARGRTAAWVPPRGGRRARWMIVEQLLAVGGAAEDPWRRRRGRRVVVPADALVVGVTALRSRAFAHELLHHRRNGHATAALVIDTSDLLPPDEDATSAVARRLWHARREVERVRLEKGGVATVLVPPGGAMAGAVTALRRRVGAGIGRAVGAMR</sequence>
<organism evidence="3 4">
    <name type="scientific">Gaopeijia maritima</name>
    <dbReference type="NCBI Taxonomy" id="3119007"/>
    <lineage>
        <taxon>Bacteria</taxon>
        <taxon>Pseudomonadati</taxon>
        <taxon>Gemmatimonadota</taxon>
        <taxon>Longimicrobiia</taxon>
        <taxon>Gaopeijiales</taxon>
        <taxon>Gaopeijiaceae</taxon>
        <taxon>Gaopeijia</taxon>
    </lineage>
</organism>
<evidence type="ECO:0000256" key="1">
    <source>
        <dbReference type="SAM" id="Phobius"/>
    </source>
</evidence>
<reference evidence="3 4" key="1">
    <citation type="submission" date="2024-02" db="EMBL/GenBank/DDBJ databases">
        <title>A novel Gemmatimonadota bacterium.</title>
        <authorList>
            <person name="Du Z.-J."/>
            <person name="Ye Y.-Q."/>
        </authorList>
    </citation>
    <scope>NUCLEOTIDE SEQUENCE [LARGE SCALE GENOMIC DNA]</scope>
    <source>
        <strain evidence="3 4">DH-20</strain>
    </source>
</reference>
<feature type="domain" description="DUF58" evidence="2">
    <location>
        <begin position="208"/>
        <end position="322"/>
    </location>
</feature>
<keyword evidence="1" id="KW-1133">Transmembrane helix</keyword>
<keyword evidence="4" id="KW-1185">Reference proteome</keyword>
<dbReference type="EMBL" id="JBBHLI010000002">
    <property type="protein sequence ID" value="MEK9500332.1"/>
    <property type="molecule type" value="Genomic_DNA"/>
</dbReference>
<comment type="caution">
    <text evidence="3">The sequence shown here is derived from an EMBL/GenBank/DDBJ whole genome shotgun (WGS) entry which is preliminary data.</text>
</comment>
<name>A0ABU9E8D0_9BACT</name>
<proteinExistence type="predicted"/>
<gene>
    <name evidence="3" type="ORF">WI372_05030</name>
</gene>
<keyword evidence="1" id="KW-0472">Membrane</keyword>
<dbReference type="Proteomes" id="UP001484239">
    <property type="component" value="Unassembled WGS sequence"/>
</dbReference>
<dbReference type="InterPro" id="IPR002881">
    <property type="entry name" value="DUF58"/>
</dbReference>
<evidence type="ECO:0000313" key="3">
    <source>
        <dbReference type="EMBL" id="MEK9500332.1"/>
    </source>
</evidence>
<dbReference type="Pfam" id="PF01882">
    <property type="entry name" value="DUF58"/>
    <property type="match status" value="1"/>
</dbReference>
<evidence type="ECO:0000313" key="4">
    <source>
        <dbReference type="Proteomes" id="UP001484239"/>
    </source>
</evidence>
<feature type="transmembrane region" description="Helical" evidence="1">
    <location>
        <begin position="22"/>
        <end position="38"/>
    </location>
</feature>
<dbReference type="RefSeq" id="WP_405275111.1">
    <property type="nucleotide sequence ID" value="NZ_CP144380.1"/>
</dbReference>
<keyword evidence="1" id="KW-0812">Transmembrane</keyword>
<dbReference type="PANTHER" id="PTHR33608">
    <property type="entry name" value="BLL2464 PROTEIN"/>
    <property type="match status" value="1"/>
</dbReference>
<evidence type="ECO:0000259" key="2">
    <source>
        <dbReference type="Pfam" id="PF01882"/>
    </source>
</evidence>
<accession>A0ABU9E8D0</accession>
<protein>
    <submittedName>
        <fullName evidence="3">DUF58 domain-containing protein</fullName>
    </submittedName>
</protein>